<dbReference type="SUPFAM" id="SSF82689">
    <property type="entry name" value="Mechanosensitive channel protein MscS (YggB), C-terminal domain"/>
    <property type="match status" value="1"/>
</dbReference>
<dbReference type="OrthoDB" id="9809206at2"/>
<reference evidence="11 12" key="1">
    <citation type="journal article" date="2010" name="J. Bacteriol.">
        <title>Complete genome sequence of the thermophilic, obligately chemolithoautotrophic hydrogen-oxidizing bacterium Hydrogenobacter thermophilus TK-6.</title>
        <authorList>
            <person name="Arai H."/>
            <person name="Kanbe H."/>
            <person name="Ishii M."/>
            <person name="Igarashi Y."/>
        </authorList>
    </citation>
    <scope>NUCLEOTIDE SEQUENCE [LARGE SCALE GENOMIC DNA]</scope>
    <source>
        <strain evidence="12">DSM 6534 / IAM 12695 / TK-6 [Tokyo]</strain>
    </source>
</reference>
<dbReference type="InterPro" id="IPR049278">
    <property type="entry name" value="MS_channel_C"/>
</dbReference>
<dbReference type="STRING" id="608538.HTH_1400"/>
<evidence type="ECO:0000256" key="4">
    <source>
        <dbReference type="ARBA" id="ARBA00022692"/>
    </source>
</evidence>
<dbReference type="SUPFAM" id="SSF82861">
    <property type="entry name" value="Mechanosensitive channel protein MscS (YggB), transmembrane region"/>
    <property type="match status" value="1"/>
</dbReference>
<dbReference type="InterPro" id="IPR011014">
    <property type="entry name" value="MscS_channel_TM-2"/>
</dbReference>
<feature type="transmembrane region" description="Helical" evidence="7">
    <location>
        <begin position="6"/>
        <end position="25"/>
    </location>
</feature>
<dbReference type="PANTHER" id="PTHR30221">
    <property type="entry name" value="SMALL-CONDUCTANCE MECHANOSENSITIVE CHANNEL"/>
    <property type="match status" value="1"/>
</dbReference>
<dbReference type="RefSeq" id="WP_012964031.1">
    <property type="nucleotide sequence ID" value="NC_013799.1"/>
</dbReference>
<dbReference type="eggNOG" id="COG0668">
    <property type="taxonomic scope" value="Bacteria"/>
</dbReference>
<evidence type="ECO:0000259" key="8">
    <source>
        <dbReference type="Pfam" id="PF00924"/>
    </source>
</evidence>
<dbReference type="Pfam" id="PF00924">
    <property type="entry name" value="MS_channel_2nd"/>
    <property type="match status" value="1"/>
</dbReference>
<keyword evidence="4 7" id="KW-0812">Transmembrane</keyword>
<dbReference type="Pfam" id="PF21088">
    <property type="entry name" value="MS_channel_1st"/>
    <property type="match status" value="1"/>
</dbReference>
<evidence type="ECO:0000256" key="7">
    <source>
        <dbReference type="SAM" id="Phobius"/>
    </source>
</evidence>
<dbReference type="Gene3D" id="1.10.287.1260">
    <property type="match status" value="1"/>
</dbReference>
<evidence type="ECO:0000256" key="1">
    <source>
        <dbReference type="ARBA" id="ARBA00004651"/>
    </source>
</evidence>
<dbReference type="KEGG" id="hth:HTH_1400"/>
<dbReference type="Gene3D" id="2.30.30.60">
    <property type="match status" value="1"/>
</dbReference>
<feature type="transmembrane region" description="Helical" evidence="7">
    <location>
        <begin position="46"/>
        <end position="65"/>
    </location>
</feature>
<proteinExistence type="inferred from homology"/>
<dbReference type="Gene3D" id="3.30.70.100">
    <property type="match status" value="1"/>
</dbReference>
<feature type="domain" description="Mechanosensitive ion channel MscS" evidence="8">
    <location>
        <begin position="165"/>
        <end position="231"/>
    </location>
</feature>
<evidence type="ECO:0000313" key="11">
    <source>
        <dbReference type="EMBL" id="BAI69851.1"/>
    </source>
</evidence>
<feature type="transmembrane region" description="Helical" evidence="7">
    <location>
        <begin position="85"/>
        <end position="107"/>
    </location>
</feature>
<dbReference type="GO" id="GO:0008381">
    <property type="term" value="F:mechanosensitive monoatomic ion channel activity"/>
    <property type="evidence" value="ECO:0007669"/>
    <property type="project" value="InterPro"/>
</dbReference>
<dbReference type="InterPro" id="IPR011066">
    <property type="entry name" value="MscS_channel_C_sf"/>
</dbReference>
<dbReference type="InterPro" id="IPR006685">
    <property type="entry name" value="MscS_channel_2nd"/>
</dbReference>
<dbReference type="InterPro" id="IPR045275">
    <property type="entry name" value="MscS_archaea/bacteria_type"/>
</dbReference>
<dbReference type="KEGG" id="hte:Hydth_1390"/>
<keyword evidence="5 7" id="KW-1133">Transmembrane helix</keyword>
<evidence type="ECO:0000256" key="2">
    <source>
        <dbReference type="ARBA" id="ARBA00008017"/>
    </source>
</evidence>
<sequence>MMDFYLPVLVFFLSFFVFLSLRLVFFSFIKRFLQRLSLFGVLHRTLRIPTLLWVLALSLYLALYFSEELQKHRKYFHLIEKIIEGLLILSITLVIADVIVEIIRFYVRKSNISLPPTALIFALIKGIIIALGVITLLSSFGVPVAHFITTLGIGALAVSLALQGTLSNFFSGLNIIASRQIEVGDFIRLESGQEGYVQDITWMNTVIRQRDNNLVIVPNSRLVSSIITNHRKPEPSMALVIPIGVSYSSDLEKVERVTLEVAKEVQRSVEGADPSFEPFIRYSAFGDFSINFSVILRVLDTDAQFLVKHEFIKRIKEAYEKEGIEIPFPVRKIYLYYGEGGA</sequence>
<name>D3DJ49_HYDTT</name>
<dbReference type="InterPro" id="IPR010920">
    <property type="entry name" value="LSM_dom_sf"/>
</dbReference>
<keyword evidence="12" id="KW-1185">Reference proteome</keyword>
<organism evidence="11 12">
    <name type="scientific">Hydrogenobacter thermophilus (strain DSM 6534 / IAM 12695 / TK-6)</name>
    <dbReference type="NCBI Taxonomy" id="608538"/>
    <lineage>
        <taxon>Bacteria</taxon>
        <taxon>Pseudomonadati</taxon>
        <taxon>Aquificota</taxon>
        <taxon>Aquificia</taxon>
        <taxon>Aquificales</taxon>
        <taxon>Aquificaceae</taxon>
        <taxon>Hydrogenobacter</taxon>
    </lineage>
</organism>
<dbReference type="Proteomes" id="UP000002574">
    <property type="component" value="Chromosome"/>
</dbReference>
<gene>
    <name evidence="11" type="primary">mscS</name>
    <name evidence="11" type="ordered locus">HTH_1400</name>
</gene>
<feature type="domain" description="Mechanosensitive ion channel MscS C-terminal" evidence="9">
    <location>
        <begin position="240"/>
        <end position="326"/>
    </location>
</feature>
<dbReference type="InterPro" id="IPR023408">
    <property type="entry name" value="MscS_beta-dom_sf"/>
</dbReference>
<dbReference type="Pfam" id="PF21082">
    <property type="entry name" value="MS_channel_3rd"/>
    <property type="match status" value="1"/>
</dbReference>
<evidence type="ECO:0000313" key="12">
    <source>
        <dbReference type="Proteomes" id="UP000002574"/>
    </source>
</evidence>
<dbReference type="SUPFAM" id="SSF50182">
    <property type="entry name" value="Sm-like ribonucleoproteins"/>
    <property type="match status" value="1"/>
</dbReference>
<dbReference type="AlphaFoldDB" id="D3DJ49"/>
<keyword evidence="3" id="KW-1003">Cell membrane</keyword>
<dbReference type="PANTHER" id="PTHR30221:SF1">
    <property type="entry name" value="SMALL-CONDUCTANCE MECHANOSENSITIVE CHANNEL"/>
    <property type="match status" value="1"/>
</dbReference>
<keyword evidence="6 7" id="KW-0472">Membrane</keyword>
<comment type="subcellular location">
    <subcellularLocation>
        <location evidence="1">Cell membrane</location>
        <topology evidence="1">Multi-pass membrane protein</topology>
    </subcellularLocation>
</comment>
<feature type="transmembrane region" description="Helical" evidence="7">
    <location>
        <begin position="144"/>
        <end position="162"/>
    </location>
</feature>
<evidence type="ECO:0000256" key="5">
    <source>
        <dbReference type="ARBA" id="ARBA00022989"/>
    </source>
</evidence>
<evidence type="ECO:0000259" key="9">
    <source>
        <dbReference type="Pfam" id="PF21082"/>
    </source>
</evidence>
<dbReference type="InterPro" id="IPR049142">
    <property type="entry name" value="MS_channel_1st"/>
</dbReference>
<evidence type="ECO:0000256" key="3">
    <source>
        <dbReference type="ARBA" id="ARBA00022475"/>
    </source>
</evidence>
<accession>D3DJ49</accession>
<dbReference type="GO" id="GO:0005886">
    <property type="term" value="C:plasma membrane"/>
    <property type="evidence" value="ECO:0007669"/>
    <property type="project" value="UniProtKB-SubCell"/>
</dbReference>
<protein>
    <submittedName>
        <fullName evidence="11">Mechanosensitive ion channel</fullName>
    </submittedName>
</protein>
<dbReference type="EMBL" id="AP011112">
    <property type="protein sequence ID" value="BAI69851.1"/>
    <property type="molecule type" value="Genomic_DNA"/>
</dbReference>
<feature type="domain" description="Mechanosensitive ion channel transmembrane helices 2/3" evidence="10">
    <location>
        <begin position="125"/>
        <end position="163"/>
    </location>
</feature>
<feature type="transmembrane region" description="Helical" evidence="7">
    <location>
        <begin position="119"/>
        <end position="138"/>
    </location>
</feature>
<comment type="similarity">
    <text evidence="2">Belongs to the MscS (TC 1.A.23) family.</text>
</comment>
<evidence type="ECO:0000259" key="10">
    <source>
        <dbReference type="Pfam" id="PF21088"/>
    </source>
</evidence>
<evidence type="ECO:0000256" key="6">
    <source>
        <dbReference type="ARBA" id="ARBA00023136"/>
    </source>
</evidence>